<proteinExistence type="predicted"/>
<reference evidence="1 2" key="1">
    <citation type="submission" date="2018-08" db="EMBL/GenBank/DDBJ databases">
        <authorList>
            <person name="Laetsch R D."/>
            <person name="Stevens L."/>
            <person name="Kumar S."/>
            <person name="Blaxter L. M."/>
        </authorList>
    </citation>
    <scope>NUCLEOTIDE SEQUENCE [LARGE SCALE GENOMIC DNA]</scope>
</reference>
<accession>A0A3P6TEH2</accession>
<dbReference type="AlphaFoldDB" id="A0A3P6TEH2"/>
<protein>
    <submittedName>
        <fullName evidence="1">Uncharacterized protein</fullName>
    </submittedName>
</protein>
<dbReference type="EMBL" id="UYRX01000387">
    <property type="protein sequence ID" value="VDK81393.1"/>
    <property type="molecule type" value="Genomic_DNA"/>
</dbReference>
<sequence length="71" mass="8342">MPLAFPLKCSGLEDNEQYDSVTLRNKASCQTREVIVLHIWIVEMERRVTDYQTKHLILRQTWQCVEAVYGS</sequence>
<organism evidence="1 2">
    <name type="scientific">Litomosoides sigmodontis</name>
    <name type="common">Filarial nematode worm</name>
    <dbReference type="NCBI Taxonomy" id="42156"/>
    <lineage>
        <taxon>Eukaryota</taxon>
        <taxon>Metazoa</taxon>
        <taxon>Ecdysozoa</taxon>
        <taxon>Nematoda</taxon>
        <taxon>Chromadorea</taxon>
        <taxon>Rhabditida</taxon>
        <taxon>Spirurina</taxon>
        <taxon>Spiruromorpha</taxon>
        <taxon>Filarioidea</taxon>
        <taxon>Onchocercidae</taxon>
        <taxon>Litomosoides</taxon>
    </lineage>
</organism>
<dbReference type="Proteomes" id="UP000277928">
    <property type="component" value="Unassembled WGS sequence"/>
</dbReference>
<evidence type="ECO:0000313" key="1">
    <source>
        <dbReference type="EMBL" id="VDK81393.1"/>
    </source>
</evidence>
<evidence type="ECO:0000313" key="2">
    <source>
        <dbReference type="Proteomes" id="UP000277928"/>
    </source>
</evidence>
<keyword evidence="2" id="KW-1185">Reference proteome</keyword>
<gene>
    <name evidence="1" type="ORF">NLS_LOCUS5277</name>
</gene>
<name>A0A3P6TEH2_LITSI</name>